<dbReference type="InterPro" id="IPR014756">
    <property type="entry name" value="Ig_E-set"/>
</dbReference>
<dbReference type="Pfam" id="PF01833">
    <property type="entry name" value="TIG"/>
    <property type="match status" value="1"/>
</dbReference>
<keyword evidence="4" id="KW-0614">Plasmid</keyword>
<dbReference type="InterPro" id="IPR028994">
    <property type="entry name" value="Integrin_alpha_N"/>
</dbReference>
<dbReference type="Pfam" id="PF13517">
    <property type="entry name" value="FG-GAP_3"/>
    <property type="match status" value="3"/>
</dbReference>
<sequence length="842" mass="83853">MLWLLVLVPALAHAKVPAWPIAESGRTEKTSGINSLGIVPANGLGASDLDVESSNWTAGLNPASGLLPNGNGTFPSADNRFGGVALGKVEGEQNYSVNAAAMRLHLAAAPVVSGFSPSSAAAGTTVAVVGTGLADLTAFTVNGVSVPMAAISNNTATGFSFVVPAGATATGTSRATTANGSGSSTGFTVLLRVVSTSPAANARTAPLTNSAVGLTFTEPVTAASAAGIRVFSAQAGGRKAGTVSLSGSTVSFRATVGTPRTNFKPGEIVRVTQPATVRSISGLLAPRRVYQFTTAVGGTGTGNFTAPAINPSIAVDTSPNTVVLGDVDGDGDLDLLTSNVNASTVSIRLNNGSGSFTAPATNPNPAVGANPFGLALGDVDGDGDLDLLTANNTGNTVSVRLNNGSGSFTAPATNPNPAVGDGPNSLALGDVDGDGDLDLLTSNYLSSTVSIRLNNGSGSFTAPATNPNPAVGSRPYSVVVGDVDGDGDLDLLTANYDENTVSVRLNNGSGSFTAPASNPTLAVGANPISVTMGDVDGDLDLDLLVGYYSNASTVSVRLNDGSGNFTAPAMNPNPAVGSYPQSVAVGDVDGDGDLDLFTANNGSNSASVRLNDGSGNFTAPTTNPNPALGTRPSHVAVGDVDGDGDLDLLTANFGANSVTVRLNQPFPLSLTSILPAAELPGMPVTLTGNGFEPGSSVSFGGVAASVTYISSTSLTAIVPTGALAGNSTVVVTASGVTTATAPAFTVLAVHEAATTSCPTTVPYTAIGDGKWHYLLTPSGQVVAALQDTRAALGSVSLNYQVNSSTTPVRQDGAGHYYLDRNFQLTASGGRSPGPALRCAFTA</sequence>
<keyword evidence="1" id="KW-0732">Signal</keyword>
<dbReference type="SUPFAM" id="SSF81296">
    <property type="entry name" value="E set domains"/>
    <property type="match status" value="2"/>
</dbReference>
<dbReference type="KEGG" id="hcu:MUN79_28950"/>
<dbReference type="InterPro" id="IPR013783">
    <property type="entry name" value="Ig-like_fold"/>
</dbReference>
<name>A0A8T9QD00_9BACT</name>
<dbReference type="InterPro" id="IPR013517">
    <property type="entry name" value="FG-GAP"/>
</dbReference>
<protein>
    <submittedName>
        <fullName evidence="4">FG-GAP-like repeat-containing protein</fullName>
    </submittedName>
</protein>
<evidence type="ECO:0000313" key="4">
    <source>
        <dbReference type="EMBL" id="UOQ75105.1"/>
    </source>
</evidence>
<reference evidence="4" key="1">
    <citation type="submission" date="2022-04" db="EMBL/GenBank/DDBJ databases">
        <title>Hymenobacter sp. isolated from the air.</title>
        <authorList>
            <person name="Won M."/>
            <person name="Lee C.-M."/>
            <person name="Woen H.-Y."/>
            <person name="Kwon S.-W."/>
        </authorList>
    </citation>
    <scope>NUCLEOTIDE SEQUENCE</scope>
    <source>
        <strain evidence="4">5116S-3</strain>
        <plasmid evidence="4">unnamed1</plasmid>
    </source>
</reference>
<dbReference type="Proteomes" id="UP000831796">
    <property type="component" value="Plasmid unnamed1"/>
</dbReference>
<feature type="domain" description="IPT/TIG" evidence="2">
    <location>
        <begin position="669"/>
        <end position="742"/>
    </location>
</feature>
<dbReference type="AlphaFoldDB" id="A0A8T9QD00"/>
<dbReference type="Pfam" id="PF13205">
    <property type="entry name" value="Big_5"/>
    <property type="match status" value="1"/>
</dbReference>
<evidence type="ECO:0000313" key="5">
    <source>
        <dbReference type="Proteomes" id="UP000831796"/>
    </source>
</evidence>
<dbReference type="PANTHER" id="PTHR46580:SF2">
    <property type="entry name" value="MAM DOMAIN-CONTAINING PROTEIN"/>
    <property type="match status" value="1"/>
</dbReference>
<gene>
    <name evidence="4" type="ORF">MUN79_28950</name>
</gene>
<geneLocation type="plasmid" evidence="4 5">
    <name>unnamed1</name>
</geneLocation>
<dbReference type="EMBL" id="CP095047">
    <property type="protein sequence ID" value="UOQ75105.1"/>
    <property type="molecule type" value="Genomic_DNA"/>
</dbReference>
<dbReference type="Gene3D" id="2.30.30.100">
    <property type="match status" value="3"/>
</dbReference>
<evidence type="ECO:0000256" key="1">
    <source>
        <dbReference type="ARBA" id="ARBA00022729"/>
    </source>
</evidence>
<evidence type="ECO:0000259" key="2">
    <source>
        <dbReference type="Pfam" id="PF01833"/>
    </source>
</evidence>
<proteinExistence type="predicted"/>
<evidence type="ECO:0000259" key="3">
    <source>
        <dbReference type="Pfam" id="PF13205"/>
    </source>
</evidence>
<dbReference type="InterPro" id="IPR032812">
    <property type="entry name" value="SbsA_Ig"/>
</dbReference>
<dbReference type="PANTHER" id="PTHR46580">
    <property type="entry name" value="SENSOR KINASE-RELATED"/>
    <property type="match status" value="1"/>
</dbReference>
<dbReference type="Gene3D" id="2.130.10.130">
    <property type="entry name" value="Integrin alpha, N-terminal"/>
    <property type="match status" value="1"/>
</dbReference>
<dbReference type="InterPro" id="IPR002909">
    <property type="entry name" value="IPT_dom"/>
</dbReference>
<dbReference type="RefSeq" id="WP_244678438.1">
    <property type="nucleotide sequence ID" value="NZ_CP095047.1"/>
</dbReference>
<dbReference type="Gene3D" id="2.60.40.10">
    <property type="entry name" value="Immunoglobulins"/>
    <property type="match status" value="2"/>
</dbReference>
<feature type="domain" description="SbsA Ig-like" evidence="3">
    <location>
        <begin position="191"/>
        <end position="294"/>
    </location>
</feature>
<dbReference type="SUPFAM" id="SSF69318">
    <property type="entry name" value="Integrin alpha N-terminal domain"/>
    <property type="match status" value="1"/>
</dbReference>
<keyword evidence="5" id="KW-1185">Reference proteome</keyword>
<accession>A0A8T9QD00</accession>
<organism evidence="4 5">
    <name type="scientific">Hymenobacter cellulosilyticus</name>
    <dbReference type="NCBI Taxonomy" id="2932248"/>
    <lineage>
        <taxon>Bacteria</taxon>
        <taxon>Pseudomonadati</taxon>
        <taxon>Bacteroidota</taxon>
        <taxon>Cytophagia</taxon>
        <taxon>Cytophagales</taxon>
        <taxon>Hymenobacteraceae</taxon>
        <taxon>Hymenobacter</taxon>
    </lineage>
</organism>